<dbReference type="PRINTS" id="PR02045">
    <property type="entry name" value="F138DOMAIN"/>
</dbReference>
<proteinExistence type="predicted"/>
<organism evidence="1 2">
    <name type="scientific">Macaca fascicularis</name>
    <name type="common">Crab-eating macaque</name>
    <name type="synonym">Cynomolgus monkey</name>
    <dbReference type="NCBI Taxonomy" id="9541"/>
    <lineage>
        <taxon>Eukaryota</taxon>
        <taxon>Metazoa</taxon>
        <taxon>Chordata</taxon>
        <taxon>Craniata</taxon>
        <taxon>Vertebrata</taxon>
        <taxon>Euteleostomi</taxon>
        <taxon>Mammalia</taxon>
        <taxon>Eutheria</taxon>
        <taxon>Euarchontoglires</taxon>
        <taxon>Primates</taxon>
        <taxon>Haplorrhini</taxon>
        <taxon>Catarrhini</taxon>
        <taxon>Cercopithecidae</taxon>
        <taxon>Cercopithecinae</taxon>
        <taxon>Macaca</taxon>
    </lineage>
</organism>
<dbReference type="AlphaFoldDB" id="A0A7N9CJE8"/>
<evidence type="ECO:0000313" key="1">
    <source>
        <dbReference type="Ensembl" id="ENSMFAP00000051315.1"/>
    </source>
</evidence>
<dbReference type="Ensembl" id="ENSMFAT00000077109.1">
    <property type="protein sequence ID" value="ENSMFAP00000051315.1"/>
    <property type="gene ID" value="ENSMFAG00000057116.1"/>
</dbReference>
<keyword evidence="2" id="KW-1185">Reference proteome</keyword>
<dbReference type="PANTHER" id="PTHR12138">
    <property type="entry name" value="PRIMATE-EXPANDED PROTEIN FAMILY"/>
    <property type="match status" value="1"/>
</dbReference>
<dbReference type="PANTHER" id="PTHR12138:SF152">
    <property type="entry name" value="C2H2-TYPE DOMAIN-CONTAINING PROTEIN"/>
    <property type="match status" value="1"/>
</dbReference>
<sequence length="148" mass="15855">MEFHSCCPECNGMISAHCNLHLPGSSDSPASASRVAGITGTCHYAWLIFLFLAEMEFHYIGQAGLELLTSGGPSASASQSDGITGVSHCAQPPLSERVHKPGPSSASKVKKFVISKLPLVCIVNATVRRETPKLLTWKCCSMKARPQR</sequence>
<name>A0A7N9CJE8_MACFA</name>
<dbReference type="Proteomes" id="UP000233100">
    <property type="component" value="Chromosome 2"/>
</dbReference>
<accession>A0A7N9CJE8</accession>
<evidence type="ECO:0000313" key="2">
    <source>
        <dbReference type="Proteomes" id="UP000233100"/>
    </source>
</evidence>
<reference evidence="1" key="2">
    <citation type="submission" date="2025-08" db="UniProtKB">
        <authorList>
            <consortium name="Ensembl"/>
        </authorList>
    </citation>
    <scope>IDENTIFICATION</scope>
</reference>
<dbReference type="GeneTree" id="ENSGT01120000271815"/>
<reference evidence="1 2" key="1">
    <citation type="submission" date="2013-03" db="EMBL/GenBank/DDBJ databases">
        <authorList>
            <person name="Warren W."/>
            <person name="Wilson R.K."/>
        </authorList>
    </citation>
    <scope>NUCLEOTIDE SEQUENCE</scope>
</reference>
<protein>
    <submittedName>
        <fullName evidence="1">Uncharacterized protein</fullName>
    </submittedName>
</protein>
<reference evidence="1" key="3">
    <citation type="submission" date="2025-09" db="UniProtKB">
        <authorList>
            <consortium name="Ensembl"/>
        </authorList>
    </citation>
    <scope>IDENTIFICATION</scope>
</reference>